<evidence type="ECO:0000256" key="6">
    <source>
        <dbReference type="ARBA" id="ARBA00038124"/>
    </source>
</evidence>
<dbReference type="Proteomes" id="UP000018467">
    <property type="component" value="Unassembled WGS sequence"/>
</dbReference>
<dbReference type="SUPFAM" id="SSF52833">
    <property type="entry name" value="Thioredoxin-like"/>
    <property type="match status" value="1"/>
</dbReference>
<comment type="similarity">
    <text evidence="6">Belongs to the AGR family.</text>
</comment>
<protein>
    <submittedName>
        <fullName evidence="8">Anterior gradient 2</fullName>
    </submittedName>
</protein>
<evidence type="ECO:0000256" key="7">
    <source>
        <dbReference type="SAM" id="SignalP"/>
    </source>
</evidence>
<dbReference type="PANTHER" id="PTHR15337">
    <property type="entry name" value="ANTERIOR GRADIENT PROTEIN-RELATED"/>
    <property type="match status" value="1"/>
</dbReference>
<feature type="chain" id="PRO_5017226869" evidence="7">
    <location>
        <begin position="21"/>
        <end position="186"/>
    </location>
</feature>
<dbReference type="PANTHER" id="PTHR15337:SF1">
    <property type="entry name" value="ANTERIOR GRADIENT PROTEIN 2 HOMOLOG"/>
    <property type="match status" value="1"/>
</dbReference>
<proteinExistence type="inferred from homology"/>
<evidence type="ECO:0000313" key="9">
    <source>
        <dbReference type="Proteomes" id="UP000018467"/>
    </source>
</evidence>
<dbReference type="GO" id="GO:0005576">
    <property type="term" value="C:extracellular region"/>
    <property type="evidence" value="ECO:0007669"/>
    <property type="project" value="UniProtKB-SubCell"/>
</dbReference>
<reference evidence="8" key="4">
    <citation type="submission" date="2025-09" db="UniProtKB">
        <authorList>
            <consortium name="Ensembl"/>
        </authorList>
    </citation>
    <scope>IDENTIFICATION</scope>
</reference>
<reference evidence="8" key="3">
    <citation type="submission" date="2025-08" db="UniProtKB">
        <authorList>
            <consortium name="Ensembl"/>
        </authorList>
    </citation>
    <scope>IDENTIFICATION</scope>
</reference>
<keyword evidence="9" id="KW-1185">Reference proteome</keyword>
<comment type="subcellular location">
    <subcellularLocation>
        <location evidence="1">Endoplasmic reticulum</location>
    </subcellularLocation>
    <subcellularLocation>
        <location evidence="2">Secreted</location>
    </subcellularLocation>
</comment>
<dbReference type="FunFam" id="3.40.30.10:FF:000036">
    <property type="entry name" value="anterior gradient protein 2 homolog"/>
    <property type="match status" value="1"/>
</dbReference>
<dbReference type="Pfam" id="PF13899">
    <property type="entry name" value="Thioredoxin_7"/>
    <property type="match status" value="1"/>
</dbReference>
<dbReference type="Ensembl" id="ENSAMXT00000012178.2">
    <property type="protein sequence ID" value="ENSAMXP00000012177.2"/>
    <property type="gene ID" value="ENSAMXG00000011843.2"/>
</dbReference>
<keyword evidence="5" id="KW-0256">Endoplasmic reticulum</keyword>
<sequence length="186" mass="21376">MVRGLLSVLLVLVAVTCALGKPDKNPSASKTEKKEKRVPQTLSRGWGDQLIWAQTYEEALFWARSKNKPLMVIFHLENCPHSQALKKAFAEDKKIQKLADDDFILLNLVYETTDKHLSPDGQYVPRIIFVDPSMTVRADITGRYSNRMYAYEPSDIELCKYKSCLEYIICNMIVGIIEKYFTLSKY</sequence>
<dbReference type="eggNOG" id="ENOG502RYQ8">
    <property type="taxonomic scope" value="Eukaryota"/>
</dbReference>
<reference evidence="9" key="1">
    <citation type="submission" date="2013-03" db="EMBL/GenBank/DDBJ databases">
        <authorList>
            <person name="Jeffery W."/>
            <person name="Warren W."/>
            <person name="Wilson R.K."/>
        </authorList>
    </citation>
    <scope>NUCLEOTIDE SEQUENCE</scope>
    <source>
        <strain evidence="9">female</strain>
    </source>
</reference>
<dbReference type="InterPro" id="IPR051099">
    <property type="entry name" value="AGR/TXD"/>
</dbReference>
<dbReference type="HOGENOM" id="CLU_088048_1_1_1"/>
<reference evidence="9" key="2">
    <citation type="journal article" date="2014" name="Nat. Commun.">
        <title>The cavefish genome reveals candidate genes for eye loss.</title>
        <authorList>
            <person name="McGaugh S.E."/>
            <person name="Gross J.B."/>
            <person name="Aken B."/>
            <person name="Blin M."/>
            <person name="Borowsky R."/>
            <person name="Chalopin D."/>
            <person name="Hinaux H."/>
            <person name="Jeffery W.R."/>
            <person name="Keene A."/>
            <person name="Ma L."/>
            <person name="Minx P."/>
            <person name="Murphy D."/>
            <person name="O'Quin K.E."/>
            <person name="Retaux S."/>
            <person name="Rohner N."/>
            <person name="Searle S.M."/>
            <person name="Stahl B.A."/>
            <person name="Tabin C."/>
            <person name="Volff J.N."/>
            <person name="Yoshizawa M."/>
            <person name="Warren W.C."/>
        </authorList>
    </citation>
    <scope>NUCLEOTIDE SEQUENCE [LARGE SCALE GENOMIC DNA]</scope>
    <source>
        <strain evidence="9">female</strain>
    </source>
</reference>
<evidence type="ECO:0000256" key="4">
    <source>
        <dbReference type="ARBA" id="ARBA00022729"/>
    </source>
</evidence>
<dbReference type="AlphaFoldDB" id="W5KX65"/>
<keyword evidence="4 7" id="KW-0732">Signal</keyword>
<dbReference type="Bgee" id="ENSAMXG00000011843">
    <property type="expression patterns" value="Expressed in zone of skin and 9 other cell types or tissues"/>
</dbReference>
<dbReference type="InterPro" id="IPR036249">
    <property type="entry name" value="Thioredoxin-like_sf"/>
</dbReference>
<organism evidence="8 9">
    <name type="scientific">Astyanax mexicanus</name>
    <name type="common">Blind cave fish</name>
    <name type="synonym">Astyanax fasciatus mexicanus</name>
    <dbReference type="NCBI Taxonomy" id="7994"/>
    <lineage>
        <taxon>Eukaryota</taxon>
        <taxon>Metazoa</taxon>
        <taxon>Chordata</taxon>
        <taxon>Craniata</taxon>
        <taxon>Vertebrata</taxon>
        <taxon>Euteleostomi</taxon>
        <taxon>Actinopterygii</taxon>
        <taxon>Neopterygii</taxon>
        <taxon>Teleostei</taxon>
        <taxon>Ostariophysi</taxon>
        <taxon>Characiformes</taxon>
        <taxon>Characoidei</taxon>
        <taxon>Acestrorhamphidae</taxon>
        <taxon>Acestrorhamphinae</taxon>
        <taxon>Astyanax</taxon>
    </lineage>
</organism>
<dbReference type="Gene3D" id="3.40.30.10">
    <property type="entry name" value="Glutaredoxin"/>
    <property type="match status" value="1"/>
</dbReference>
<keyword evidence="3" id="KW-0964">Secreted</keyword>
<evidence type="ECO:0000313" key="8">
    <source>
        <dbReference type="Ensembl" id="ENSAMXP00000012177.2"/>
    </source>
</evidence>
<dbReference type="STRING" id="7994.ENSAMXP00000012177"/>
<feature type="signal peptide" evidence="7">
    <location>
        <begin position="1"/>
        <end position="20"/>
    </location>
</feature>
<evidence type="ECO:0000256" key="2">
    <source>
        <dbReference type="ARBA" id="ARBA00004613"/>
    </source>
</evidence>
<dbReference type="GeneTree" id="ENSGT00530000063273"/>
<accession>W5KX65</accession>
<evidence type="ECO:0000256" key="1">
    <source>
        <dbReference type="ARBA" id="ARBA00004240"/>
    </source>
</evidence>
<dbReference type="InParanoid" id="W5KX65"/>
<evidence type="ECO:0000256" key="3">
    <source>
        <dbReference type="ARBA" id="ARBA00022525"/>
    </source>
</evidence>
<evidence type="ECO:0000256" key="5">
    <source>
        <dbReference type="ARBA" id="ARBA00022824"/>
    </source>
</evidence>
<name>W5KX65_ASTMX</name>
<dbReference type="GO" id="GO:0005783">
    <property type="term" value="C:endoplasmic reticulum"/>
    <property type="evidence" value="ECO:0007669"/>
    <property type="project" value="UniProtKB-SubCell"/>
</dbReference>